<name>A0A6P8H671_ACTTE</name>
<keyword evidence="4" id="KW-1185">Reference proteome</keyword>
<evidence type="ECO:0000256" key="1">
    <source>
        <dbReference type="ARBA" id="ARBA00023157"/>
    </source>
</evidence>
<dbReference type="PANTHER" id="PTHR24543">
    <property type="entry name" value="MULTICOPPER OXIDASE-RELATED"/>
    <property type="match status" value="1"/>
</dbReference>
<dbReference type="PANTHER" id="PTHR24543:SF291">
    <property type="entry name" value="SMOKE ALARM, ISOFORM D"/>
    <property type="match status" value="1"/>
</dbReference>
<dbReference type="RefSeq" id="XP_031551890.1">
    <property type="nucleotide sequence ID" value="XM_031696030.1"/>
</dbReference>
<evidence type="ECO:0000313" key="5">
    <source>
        <dbReference type="RefSeq" id="XP_031551889.1"/>
    </source>
</evidence>
<reference evidence="5 6" key="1">
    <citation type="submission" date="2025-04" db="UniProtKB">
        <authorList>
            <consortium name="RefSeq"/>
        </authorList>
    </citation>
    <scope>IDENTIFICATION</scope>
    <source>
        <tissue evidence="5 6">Tentacle</tissue>
    </source>
</reference>
<proteinExistence type="predicted"/>
<dbReference type="RefSeq" id="XP_031551889.1">
    <property type="nucleotide sequence ID" value="XM_031696029.1"/>
</dbReference>
<dbReference type="SMART" id="SM00231">
    <property type="entry name" value="FA58C"/>
    <property type="match status" value="1"/>
</dbReference>
<feature type="signal peptide" evidence="2">
    <location>
        <begin position="1"/>
        <end position="18"/>
    </location>
</feature>
<evidence type="ECO:0000313" key="6">
    <source>
        <dbReference type="RefSeq" id="XP_031551890.1"/>
    </source>
</evidence>
<gene>
    <name evidence="5 6" type="primary">LOC116289152</name>
</gene>
<dbReference type="CDD" id="cd00057">
    <property type="entry name" value="FA58C"/>
    <property type="match status" value="1"/>
</dbReference>
<dbReference type="InterPro" id="IPR008979">
    <property type="entry name" value="Galactose-bd-like_sf"/>
</dbReference>
<dbReference type="PROSITE" id="PS50022">
    <property type="entry name" value="FA58C_3"/>
    <property type="match status" value="1"/>
</dbReference>
<feature type="domain" description="F5/8 type C" evidence="3">
    <location>
        <begin position="186"/>
        <end position="339"/>
    </location>
</feature>
<keyword evidence="2" id="KW-0732">Signal</keyword>
<protein>
    <submittedName>
        <fullName evidence="5 6">Neuropilin-1a-like isoform X1</fullName>
    </submittedName>
</protein>
<dbReference type="SUPFAM" id="SSF49785">
    <property type="entry name" value="Galactose-binding domain-like"/>
    <property type="match status" value="1"/>
</dbReference>
<sequence>MHFFLILFITGLSTLVKGDGGCKVLGFLDCEKNKTFTGHLIRSLRILAPGLEDCQNKCYLEDKRMSYNLSPVEGMARTCELNDADHVSDPDHLVSKKDFEYCPIKNPCSSSPCPSYQWCAPDFYRDTFKCSYGRLTQWGPWSTCRCPIVRYHGCITPMNTSAPLLCEGSKMEEEKKCKSVTDISGCSAPLGMQDGKIKDNQISASSKHSRNCNPSYGRLYKTPKSNWDGGWCAKHKRIGEYMQIDLGTMKWVTKIATQGRNIRSYSQWVKEYTLSFTNNTITWQDYRGDENCTKRFIGNTDRNTVVTHELPVPVKTRYVRILPQAWSRHISMRMELYGCASV</sequence>
<dbReference type="OrthoDB" id="5961206at2759"/>
<evidence type="ECO:0000259" key="3">
    <source>
        <dbReference type="PROSITE" id="PS50022"/>
    </source>
</evidence>
<dbReference type="Pfam" id="PF00754">
    <property type="entry name" value="F5_F8_type_C"/>
    <property type="match status" value="1"/>
</dbReference>
<dbReference type="Proteomes" id="UP000515163">
    <property type="component" value="Unplaced"/>
</dbReference>
<evidence type="ECO:0000256" key="2">
    <source>
        <dbReference type="SAM" id="SignalP"/>
    </source>
</evidence>
<feature type="chain" id="PRO_5044653013" evidence="2">
    <location>
        <begin position="19"/>
        <end position="342"/>
    </location>
</feature>
<dbReference type="Gene3D" id="2.60.120.260">
    <property type="entry name" value="Galactose-binding domain-like"/>
    <property type="match status" value="1"/>
</dbReference>
<dbReference type="PROSITE" id="PS01286">
    <property type="entry name" value="FA58C_2"/>
    <property type="match status" value="1"/>
</dbReference>
<evidence type="ECO:0000313" key="4">
    <source>
        <dbReference type="Proteomes" id="UP000515163"/>
    </source>
</evidence>
<dbReference type="KEGG" id="aten:116289152"/>
<dbReference type="InterPro" id="IPR000421">
    <property type="entry name" value="FA58C"/>
</dbReference>
<accession>A0A6P8H671</accession>
<dbReference type="AlphaFoldDB" id="A0A6P8H671"/>
<dbReference type="GeneID" id="116289152"/>
<keyword evidence="1" id="KW-1015">Disulfide bond</keyword>
<dbReference type="FunFam" id="2.60.120.260:FF:000002">
    <property type="entry name" value="Coagulation factor VIII"/>
    <property type="match status" value="1"/>
</dbReference>
<organism evidence="4 5">
    <name type="scientific">Actinia tenebrosa</name>
    <name type="common">Australian red waratah sea anemone</name>
    <dbReference type="NCBI Taxonomy" id="6105"/>
    <lineage>
        <taxon>Eukaryota</taxon>
        <taxon>Metazoa</taxon>
        <taxon>Cnidaria</taxon>
        <taxon>Anthozoa</taxon>
        <taxon>Hexacorallia</taxon>
        <taxon>Actiniaria</taxon>
        <taxon>Actiniidae</taxon>
        <taxon>Actinia</taxon>
    </lineage>
</organism>